<evidence type="ECO:0000313" key="2">
    <source>
        <dbReference type="EMBL" id="MBC5724910.1"/>
    </source>
</evidence>
<keyword evidence="1" id="KW-1133">Transmembrane helix</keyword>
<reference evidence="2" key="1">
    <citation type="submission" date="2020-08" db="EMBL/GenBank/DDBJ databases">
        <title>Genome public.</title>
        <authorList>
            <person name="Liu C."/>
            <person name="Sun Q."/>
        </authorList>
    </citation>
    <scope>NUCLEOTIDE SEQUENCE</scope>
    <source>
        <strain evidence="2">NSJ-28</strain>
    </source>
</reference>
<keyword evidence="3" id="KW-1185">Reference proteome</keyword>
<evidence type="ECO:0000256" key="1">
    <source>
        <dbReference type="SAM" id="Phobius"/>
    </source>
</evidence>
<protein>
    <submittedName>
        <fullName evidence="2">Uncharacterized protein</fullName>
    </submittedName>
</protein>
<keyword evidence="1" id="KW-0472">Membrane</keyword>
<dbReference type="Proteomes" id="UP000606499">
    <property type="component" value="Unassembled WGS sequence"/>
</dbReference>
<gene>
    <name evidence="2" type="ORF">H8S45_05485</name>
</gene>
<name>A0A923LTB0_9FIRM</name>
<accession>A0A923LTB0</accession>
<feature type="transmembrane region" description="Helical" evidence="1">
    <location>
        <begin position="37"/>
        <end position="57"/>
    </location>
</feature>
<organism evidence="2 3">
    <name type="scientific">Agathobaculum faecis</name>
    <dbReference type="NCBI Taxonomy" id="2763013"/>
    <lineage>
        <taxon>Bacteria</taxon>
        <taxon>Bacillati</taxon>
        <taxon>Bacillota</taxon>
        <taxon>Clostridia</taxon>
        <taxon>Eubacteriales</taxon>
        <taxon>Butyricicoccaceae</taxon>
        <taxon>Agathobaculum</taxon>
    </lineage>
</organism>
<evidence type="ECO:0000313" key="3">
    <source>
        <dbReference type="Proteomes" id="UP000606499"/>
    </source>
</evidence>
<comment type="caution">
    <text evidence="2">The sequence shown here is derived from an EMBL/GenBank/DDBJ whole genome shotgun (WGS) entry which is preliminary data.</text>
</comment>
<proteinExistence type="predicted"/>
<sequence length="74" mass="7906">MKYVFAGLGTVAAVFVIAAFAAEMWPLAASVDLGVRFCMYALCIGCGLVVGFGWKILDVVKALKNTLMDKEDGQ</sequence>
<dbReference type="EMBL" id="JACOPL010000004">
    <property type="protein sequence ID" value="MBC5724910.1"/>
    <property type="molecule type" value="Genomic_DNA"/>
</dbReference>
<dbReference type="RefSeq" id="WP_054326200.1">
    <property type="nucleotide sequence ID" value="NZ_JACOPL010000004.1"/>
</dbReference>
<keyword evidence="1" id="KW-0812">Transmembrane</keyword>
<dbReference type="AlphaFoldDB" id="A0A923LTB0"/>